<dbReference type="InterPro" id="IPR002885">
    <property type="entry name" value="PPR_rpt"/>
</dbReference>
<dbReference type="PANTHER" id="PTHR47926:SF459">
    <property type="entry name" value="PENTATRICOPEPTIDE REPEAT-CONTAINING PROTEIN"/>
    <property type="match status" value="1"/>
</dbReference>
<dbReference type="InterPro" id="IPR046960">
    <property type="entry name" value="PPR_At4g14850-like_plant"/>
</dbReference>
<dbReference type="Pfam" id="PF01535">
    <property type="entry name" value="PPR"/>
    <property type="match status" value="3"/>
</dbReference>
<reference evidence="3 4" key="1">
    <citation type="submission" date="2023-12" db="EMBL/GenBank/DDBJ databases">
        <title>A high-quality genome assembly for Dillenia turbinata (Dilleniales).</title>
        <authorList>
            <person name="Chanderbali A."/>
        </authorList>
    </citation>
    <scope>NUCLEOTIDE SEQUENCE [LARGE SCALE GENOMIC DNA]</scope>
    <source>
        <strain evidence="3">LSX21</strain>
        <tissue evidence="3">Leaf</tissue>
    </source>
</reference>
<gene>
    <name evidence="3" type="ORF">RJ641_008023</name>
</gene>
<dbReference type="PANTHER" id="PTHR47926">
    <property type="entry name" value="PENTATRICOPEPTIDE REPEAT-CONTAINING PROTEIN"/>
    <property type="match status" value="1"/>
</dbReference>
<dbReference type="Proteomes" id="UP001370490">
    <property type="component" value="Unassembled WGS sequence"/>
</dbReference>
<evidence type="ECO:0000256" key="1">
    <source>
        <dbReference type="ARBA" id="ARBA00022737"/>
    </source>
</evidence>
<accession>A0AAN8V449</accession>
<dbReference type="EMBL" id="JBAMMX010000015">
    <property type="protein sequence ID" value="KAK6926304.1"/>
    <property type="molecule type" value="Genomic_DNA"/>
</dbReference>
<protein>
    <submittedName>
        <fullName evidence="3">Pentatricopeptide repeat</fullName>
    </submittedName>
</protein>
<keyword evidence="1" id="KW-0677">Repeat</keyword>
<dbReference type="InterPro" id="IPR011990">
    <property type="entry name" value="TPR-like_helical_dom_sf"/>
</dbReference>
<name>A0AAN8V449_9MAGN</name>
<dbReference type="NCBIfam" id="TIGR00756">
    <property type="entry name" value="PPR"/>
    <property type="match status" value="1"/>
</dbReference>
<dbReference type="GO" id="GO:0003723">
    <property type="term" value="F:RNA binding"/>
    <property type="evidence" value="ECO:0007669"/>
    <property type="project" value="InterPro"/>
</dbReference>
<dbReference type="GO" id="GO:0099402">
    <property type="term" value="P:plant organ development"/>
    <property type="evidence" value="ECO:0007669"/>
    <property type="project" value="UniProtKB-ARBA"/>
</dbReference>
<dbReference type="FunFam" id="1.25.40.10:FF:000158">
    <property type="entry name" value="pentatricopeptide repeat-containing protein At2g33680"/>
    <property type="match status" value="1"/>
</dbReference>
<sequence>MKALGSNWPCAPEVAFLVYRRVVQGGSLPDTDTFPVVLKSCANACRMFDEMLVRDVVSWIGLISGYVSLGLFDVALVLFKRMDVDSNVATNVSVLVACGRLGNVSMGKGVHGLMGLRGFDVGLVVGNALIDLYVKCDLLSEAKRAFYELPNKDIIEGIESDRVILTGVLSACGSLAALDYGNWVHEYIKYWGIKWDVRIGTALGYGNEALKHLEIMIEDRVKPSEVTFLAIPTACCHYGLVNEGRHYFNIMISQNYNLSQMLDHYGCTADLLCRAGHLDQAQELIEQMPMPPDILMWGALLGACRASGNVMLSKKILDHLLELGSRNIRRLMKNQGVIKVPGSNVIEVDGKGPEILAGDFSHPQNEEIHRLLSLLTDELYVSLDVPIYYTQPCCRSLVLKLAQEPSSFWMEVAAHKSGAVICN</sequence>
<evidence type="ECO:0000256" key="2">
    <source>
        <dbReference type="SAM" id="Phobius"/>
    </source>
</evidence>
<dbReference type="Gene3D" id="1.25.40.10">
    <property type="entry name" value="Tetratricopeptide repeat domain"/>
    <property type="match status" value="2"/>
</dbReference>
<evidence type="ECO:0000313" key="4">
    <source>
        <dbReference type="Proteomes" id="UP001370490"/>
    </source>
</evidence>
<keyword evidence="2" id="KW-1133">Transmembrane helix</keyword>
<comment type="caution">
    <text evidence="3">The sequence shown here is derived from an EMBL/GenBank/DDBJ whole genome shotgun (WGS) entry which is preliminary data.</text>
</comment>
<dbReference type="AlphaFoldDB" id="A0AAN8V449"/>
<feature type="transmembrane region" description="Helical" evidence="2">
    <location>
        <begin position="56"/>
        <end position="79"/>
    </location>
</feature>
<evidence type="ECO:0000313" key="3">
    <source>
        <dbReference type="EMBL" id="KAK6926304.1"/>
    </source>
</evidence>
<keyword evidence="2" id="KW-0472">Membrane</keyword>
<keyword evidence="2" id="KW-0812">Transmembrane</keyword>
<proteinExistence type="predicted"/>
<dbReference type="GO" id="GO:0009451">
    <property type="term" value="P:RNA modification"/>
    <property type="evidence" value="ECO:0007669"/>
    <property type="project" value="InterPro"/>
</dbReference>
<keyword evidence="4" id="KW-1185">Reference proteome</keyword>
<organism evidence="3 4">
    <name type="scientific">Dillenia turbinata</name>
    <dbReference type="NCBI Taxonomy" id="194707"/>
    <lineage>
        <taxon>Eukaryota</taxon>
        <taxon>Viridiplantae</taxon>
        <taxon>Streptophyta</taxon>
        <taxon>Embryophyta</taxon>
        <taxon>Tracheophyta</taxon>
        <taxon>Spermatophyta</taxon>
        <taxon>Magnoliopsida</taxon>
        <taxon>eudicotyledons</taxon>
        <taxon>Gunneridae</taxon>
        <taxon>Pentapetalae</taxon>
        <taxon>Dilleniales</taxon>
        <taxon>Dilleniaceae</taxon>
        <taxon>Dillenia</taxon>
    </lineage>
</organism>